<dbReference type="EMBL" id="WXYQ01000003">
    <property type="protein sequence ID" value="NBG94825.1"/>
    <property type="molecule type" value="Genomic_DNA"/>
</dbReference>
<dbReference type="Pfam" id="PF20247">
    <property type="entry name" value="DUF6602"/>
    <property type="match status" value="1"/>
</dbReference>
<evidence type="ECO:0000259" key="1">
    <source>
        <dbReference type="Pfam" id="PF20247"/>
    </source>
</evidence>
<feature type="domain" description="DUF6602" evidence="1">
    <location>
        <begin position="32"/>
        <end position="133"/>
    </location>
</feature>
<proteinExistence type="predicted"/>
<protein>
    <recommendedName>
        <fullName evidence="1">DUF6602 domain-containing protein</fullName>
    </recommendedName>
</protein>
<evidence type="ECO:0000313" key="3">
    <source>
        <dbReference type="Proteomes" id="UP000470384"/>
    </source>
</evidence>
<sequence length="260" mass="29706">MTKRSTRSSSQVFKRVLEQASERLRLDAGAAENLQHRGLRGNERANALREFLANHLPRVFEVGNGEAIDFRDDRSGELDLFIFDRATAAALQTSSESALIPAEALYAVIEVKTKLTQEELDKSTAAAAKLRRLKPFKKAFVAARTGGRASFSRCRCPYFVFAYETNLAEEDWASKEYRRIYNAADKMGVAIDVVDRVIVLNRGIILPNKRQSLLEEDSDGIFLEFYLHLINFLMRERGRRPVIDWTAYTSRKKWKTISKH</sequence>
<dbReference type="GeneID" id="300655693"/>
<dbReference type="CDD" id="cd21173">
    <property type="entry name" value="NucC-like"/>
    <property type="match status" value="1"/>
</dbReference>
<keyword evidence="3" id="KW-1185">Reference proteome</keyword>
<accession>A0A845Q848</accession>
<dbReference type="AlphaFoldDB" id="A0A845Q848"/>
<dbReference type="Proteomes" id="UP000470384">
    <property type="component" value="Unassembled WGS sequence"/>
</dbReference>
<gene>
    <name evidence="2" type="ORF">GTQ45_03665</name>
</gene>
<organism evidence="2 3">
    <name type="scientific">Pyruvatibacter mobilis</name>
    <dbReference type="NCBI Taxonomy" id="1712261"/>
    <lineage>
        <taxon>Bacteria</taxon>
        <taxon>Pseudomonadati</taxon>
        <taxon>Pseudomonadota</taxon>
        <taxon>Alphaproteobacteria</taxon>
        <taxon>Hyphomicrobiales</taxon>
        <taxon>Parvibaculaceae</taxon>
        <taxon>Pyruvatibacter</taxon>
    </lineage>
</organism>
<dbReference type="OrthoDB" id="3765434at2"/>
<reference evidence="2 3" key="1">
    <citation type="journal article" date="2016" name="Int. J. Syst. Evol. Microbiol.">
        <title>Pyruvatibacter mobilis gen. nov., sp. nov., a marine bacterium from the culture broth of Picochlorum sp. 122.</title>
        <authorList>
            <person name="Wang G."/>
            <person name="Tang M."/>
            <person name="Wu H."/>
            <person name="Dai S."/>
            <person name="Li T."/>
            <person name="Chen C."/>
            <person name="He H."/>
            <person name="Fan J."/>
            <person name="Xiang W."/>
            <person name="Li X."/>
        </authorList>
    </citation>
    <scope>NUCLEOTIDE SEQUENCE [LARGE SCALE GENOMIC DNA]</scope>
    <source>
        <strain evidence="2 3">GYP-11</strain>
    </source>
</reference>
<comment type="caution">
    <text evidence="2">The sequence shown here is derived from an EMBL/GenBank/DDBJ whole genome shotgun (WGS) entry which is preliminary data.</text>
</comment>
<name>A0A845Q848_9HYPH</name>
<evidence type="ECO:0000313" key="2">
    <source>
        <dbReference type="EMBL" id="NBG94825.1"/>
    </source>
</evidence>
<dbReference type="InterPro" id="IPR046537">
    <property type="entry name" value="DUF6602"/>
</dbReference>
<dbReference type="RefSeq" id="WP_160586892.1">
    <property type="nucleotide sequence ID" value="NZ_BMHN01000001.1"/>
</dbReference>